<organism evidence="1">
    <name type="scientific">marine sediment metagenome</name>
    <dbReference type="NCBI Taxonomy" id="412755"/>
    <lineage>
        <taxon>unclassified sequences</taxon>
        <taxon>metagenomes</taxon>
        <taxon>ecological metagenomes</taxon>
    </lineage>
</organism>
<reference evidence="1" key="1">
    <citation type="journal article" date="2014" name="Front. Microbiol.">
        <title>High frequency of phylogenetically diverse reductive dehalogenase-homologous genes in deep subseafloor sedimentary metagenomes.</title>
        <authorList>
            <person name="Kawai M."/>
            <person name="Futagami T."/>
            <person name="Toyoda A."/>
            <person name="Takaki Y."/>
            <person name="Nishi S."/>
            <person name="Hori S."/>
            <person name="Arai W."/>
            <person name="Tsubouchi T."/>
            <person name="Morono Y."/>
            <person name="Uchiyama I."/>
            <person name="Ito T."/>
            <person name="Fujiyama A."/>
            <person name="Inagaki F."/>
            <person name="Takami H."/>
        </authorList>
    </citation>
    <scope>NUCLEOTIDE SEQUENCE</scope>
    <source>
        <strain evidence="1">Expedition CK06-06</strain>
    </source>
</reference>
<sequence length="39" mass="4284">EKITWVDFQFAGIKVSALGLLKKTLAGVQSIEVTLRPLL</sequence>
<protein>
    <recommendedName>
        <fullName evidence="2">YceI family protein</fullName>
    </recommendedName>
</protein>
<accession>X0X4P5</accession>
<feature type="non-terminal residue" evidence="1">
    <location>
        <position position="1"/>
    </location>
</feature>
<evidence type="ECO:0000313" key="1">
    <source>
        <dbReference type="EMBL" id="GAG31623.1"/>
    </source>
</evidence>
<name>X0X4P5_9ZZZZ</name>
<gene>
    <name evidence="1" type="ORF">S01H1_62948</name>
</gene>
<dbReference type="EMBL" id="BARS01041382">
    <property type="protein sequence ID" value="GAG31623.1"/>
    <property type="molecule type" value="Genomic_DNA"/>
</dbReference>
<evidence type="ECO:0008006" key="2">
    <source>
        <dbReference type="Google" id="ProtNLM"/>
    </source>
</evidence>
<comment type="caution">
    <text evidence="1">The sequence shown here is derived from an EMBL/GenBank/DDBJ whole genome shotgun (WGS) entry which is preliminary data.</text>
</comment>
<proteinExistence type="predicted"/>
<dbReference type="AlphaFoldDB" id="X0X4P5"/>